<evidence type="ECO:0000256" key="1">
    <source>
        <dbReference type="PROSITE-ProRule" id="PRU00042"/>
    </source>
</evidence>
<evidence type="ECO:0000313" key="4">
    <source>
        <dbReference type="EMBL" id="KAG0524922.1"/>
    </source>
</evidence>
<feature type="region of interest" description="Disordered" evidence="2">
    <location>
        <begin position="107"/>
        <end position="136"/>
    </location>
</feature>
<feature type="domain" description="C2H2-type" evidence="3">
    <location>
        <begin position="269"/>
        <end position="297"/>
    </location>
</feature>
<gene>
    <name evidence="4" type="ORF">BDA96_06G010400</name>
</gene>
<feature type="compositionally biased region" description="Low complexity" evidence="2">
    <location>
        <begin position="10"/>
        <end position="20"/>
    </location>
</feature>
<feature type="compositionally biased region" description="Low complexity" evidence="2">
    <location>
        <begin position="451"/>
        <end position="464"/>
    </location>
</feature>
<feature type="compositionally biased region" description="Low complexity" evidence="2">
    <location>
        <begin position="217"/>
        <end position="242"/>
    </location>
</feature>
<sequence length="549" mass="56362">MALATLLLPSSGGSTATKAGTGDHRTDSRRQHDHHHHHHGSKRKKKAPPSPQPSLPSSSAPRTPPAGARSHRVVMAASSSSSSRKSPAMSMVPAAAAGKNNNHAQYQYQHHRGHQAQATTKKASTAASSSSSSSSSWEQVKSLLSCRSATAAARVHDPSAPSALARLRGAGGAGTCGASLCAMRDVVVDAASSAASSSAAASASDTAPLNRRRAHRGGASSSSTAGNSGTSSSHHSSSLRPRGLSGCYECRAINVEPMSRRYPRPREVCACPQCGEVFTKADTLEHHQAIRHAVSELGPEDSGRNIVEIIFKSSWQKRDRRRSICHIDRILKVHNAPRTVARFEAYRDAVRSRCRAVVAARAAADGNELLRFHSAPLACSLGLSGATALCSSGAGAAAAAAAGAAADADAAASSPCGVCTAIRHGFAPWVGAHPLGVRTTASSGRAHDCGSSSASPSSSSSVPAASDVNGPAAAGCRAMLVCRVIAGRVRRDGGDTSSSAAAEEDGPFDSVAGEDAASSSVYGNLEELFVANPRAILPCFVVIYRVLDS</sequence>
<accession>A0A921UAK5</accession>
<keyword evidence="1" id="KW-0862">Zinc</keyword>
<protein>
    <recommendedName>
        <fullName evidence="3">C2H2-type domain-containing protein</fullName>
    </recommendedName>
</protein>
<dbReference type="PANTHER" id="PTHR31681:SF12">
    <property type="entry name" value="C2H2-LIKE ZINC FINGER PROTEIN"/>
    <property type="match status" value="1"/>
</dbReference>
<feature type="region of interest" description="Disordered" evidence="2">
    <location>
        <begin position="1"/>
        <end position="91"/>
    </location>
</feature>
<feature type="compositionally biased region" description="Basic residues" evidence="2">
    <location>
        <begin position="31"/>
        <end position="47"/>
    </location>
</feature>
<feature type="region of interest" description="Disordered" evidence="2">
    <location>
        <begin position="194"/>
        <end position="242"/>
    </location>
</feature>
<feature type="compositionally biased region" description="Low complexity" evidence="2">
    <location>
        <begin position="73"/>
        <end position="91"/>
    </location>
</feature>
<comment type="caution">
    <text evidence="4">The sequence shown here is derived from an EMBL/GenBank/DDBJ whole genome shotgun (WGS) entry which is preliminary data.</text>
</comment>
<dbReference type="PANTHER" id="PTHR31681">
    <property type="entry name" value="C2H2-LIKE ZINC FINGER PROTEIN"/>
    <property type="match status" value="1"/>
</dbReference>
<evidence type="ECO:0000256" key="2">
    <source>
        <dbReference type="SAM" id="MobiDB-lite"/>
    </source>
</evidence>
<reference evidence="4" key="2">
    <citation type="submission" date="2020-10" db="EMBL/GenBank/DDBJ databases">
        <authorList>
            <person name="Cooper E.A."/>
            <person name="Brenton Z.W."/>
            <person name="Flinn B.S."/>
            <person name="Jenkins J."/>
            <person name="Shu S."/>
            <person name="Flowers D."/>
            <person name="Luo F."/>
            <person name="Wang Y."/>
            <person name="Xia P."/>
            <person name="Barry K."/>
            <person name="Daum C."/>
            <person name="Lipzen A."/>
            <person name="Yoshinaga Y."/>
            <person name="Schmutz J."/>
            <person name="Saski C."/>
            <person name="Vermerris W."/>
            <person name="Kresovich S."/>
        </authorList>
    </citation>
    <scope>NUCLEOTIDE SEQUENCE</scope>
</reference>
<dbReference type="PROSITE" id="PS50157">
    <property type="entry name" value="ZINC_FINGER_C2H2_2"/>
    <property type="match status" value="1"/>
</dbReference>
<evidence type="ECO:0000259" key="3">
    <source>
        <dbReference type="PROSITE" id="PS50157"/>
    </source>
</evidence>
<feature type="compositionally biased region" description="Basic and acidic residues" evidence="2">
    <location>
        <begin position="21"/>
        <end position="30"/>
    </location>
</feature>
<name>A0A921UAK5_SORBI</name>
<feature type="compositionally biased region" description="Low complexity" evidence="2">
    <location>
        <begin position="115"/>
        <end position="136"/>
    </location>
</feature>
<dbReference type="Gene3D" id="3.90.228.10">
    <property type="match status" value="1"/>
</dbReference>
<evidence type="ECO:0000313" key="5">
    <source>
        <dbReference type="Proteomes" id="UP000807115"/>
    </source>
</evidence>
<dbReference type="PROSITE" id="PS00028">
    <property type="entry name" value="ZINC_FINGER_C2H2_1"/>
    <property type="match status" value="1"/>
</dbReference>
<feature type="region of interest" description="Disordered" evidence="2">
    <location>
        <begin position="443"/>
        <end position="464"/>
    </location>
</feature>
<organism evidence="4 5">
    <name type="scientific">Sorghum bicolor</name>
    <name type="common">Sorghum</name>
    <name type="synonym">Sorghum vulgare</name>
    <dbReference type="NCBI Taxonomy" id="4558"/>
    <lineage>
        <taxon>Eukaryota</taxon>
        <taxon>Viridiplantae</taxon>
        <taxon>Streptophyta</taxon>
        <taxon>Embryophyta</taxon>
        <taxon>Tracheophyta</taxon>
        <taxon>Spermatophyta</taxon>
        <taxon>Magnoliopsida</taxon>
        <taxon>Liliopsida</taxon>
        <taxon>Poales</taxon>
        <taxon>Poaceae</taxon>
        <taxon>PACMAD clade</taxon>
        <taxon>Panicoideae</taxon>
        <taxon>Andropogonodae</taxon>
        <taxon>Andropogoneae</taxon>
        <taxon>Sorghinae</taxon>
        <taxon>Sorghum</taxon>
    </lineage>
</organism>
<reference evidence="4" key="1">
    <citation type="journal article" date="2019" name="BMC Genomics">
        <title>A new reference genome for Sorghum bicolor reveals high levels of sequence similarity between sweet and grain genotypes: implications for the genetics of sugar metabolism.</title>
        <authorList>
            <person name="Cooper E.A."/>
            <person name="Brenton Z.W."/>
            <person name="Flinn B.S."/>
            <person name="Jenkins J."/>
            <person name="Shu S."/>
            <person name="Flowers D."/>
            <person name="Luo F."/>
            <person name="Wang Y."/>
            <person name="Xia P."/>
            <person name="Barry K."/>
            <person name="Daum C."/>
            <person name="Lipzen A."/>
            <person name="Yoshinaga Y."/>
            <person name="Schmutz J."/>
            <person name="Saski C."/>
            <person name="Vermerris W."/>
            <person name="Kresovich S."/>
        </authorList>
    </citation>
    <scope>NUCLEOTIDE SEQUENCE</scope>
</reference>
<dbReference type="EMBL" id="CM027685">
    <property type="protein sequence ID" value="KAG0524922.1"/>
    <property type="molecule type" value="Genomic_DNA"/>
</dbReference>
<dbReference type="SUPFAM" id="SSF56399">
    <property type="entry name" value="ADP-ribosylation"/>
    <property type="match status" value="1"/>
</dbReference>
<dbReference type="AlphaFoldDB" id="A0A921UAK5"/>
<keyword evidence="1" id="KW-0863">Zinc-finger</keyword>
<dbReference type="Proteomes" id="UP000807115">
    <property type="component" value="Chromosome 6"/>
</dbReference>
<proteinExistence type="predicted"/>
<feature type="compositionally biased region" description="Low complexity" evidence="2">
    <location>
        <begin position="194"/>
        <end position="204"/>
    </location>
</feature>
<dbReference type="InterPro" id="IPR013087">
    <property type="entry name" value="Znf_C2H2_type"/>
</dbReference>
<feature type="region of interest" description="Disordered" evidence="2">
    <location>
        <begin position="491"/>
        <end position="510"/>
    </location>
</feature>
<dbReference type="GO" id="GO:0008270">
    <property type="term" value="F:zinc ion binding"/>
    <property type="evidence" value="ECO:0007669"/>
    <property type="project" value="UniProtKB-KW"/>
</dbReference>
<keyword evidence="1" id="KW-0479">Metal-binding</keyword>